<organism evidence="1 2">
    <name type="scientific">Candidatus Jorgensenbacteria bacterium GWA1_54_12</name>
    <dbReference type="NCBI Taxonomy" id="1798468"/>
    <lineage>
        <taxon>Bacteria</taxon>
        <taxon>Candidatus Joergenseniibacteriota</taxon>
    </lineage>
</organism>
<proteinExistence type="predicted"/>
<dbReference type="AlphaFoldDB" id="A0A1F6BLD2"/>
<accession>A0A1F6BLD2</accession>
<sequence>MEYEAYLPEYLGREEVAPETRAEVVELVTLALQKGLGRALRASRGRDPFVQDAFHDALVRIMKSKQG</sequence>
<gene>
    <name evidence="1" type="ORF">A2110_02050</name>
</gene>
<comment type="caution">
    <text evidence="1">The sequence shown here is derived from an EMBL/GenBank/DDBJ whole genome shotgun (WGS) entry which is preliminary data.</text>
</comment>
<evidence type="ECO:0000313" key="2">
    <source>
        <dbReference type="Proteomes" id="UP000176273"/>
    </source>
</evidence>
<name>A0A1F6BLD2_9BACT</name>
<evidence type="ECO:0000313" key="1">
    <source>
        <dbReference type="EMBL" id="OGG37746.1"/>
    </source>
</evidence>
<dbReference type="STRING" id="1798468.A2110_02050"/>
<reference evidence="1 2" key="1">
    <citation type="journal article" date="2016" name="Nat. Commun.">
        <title>Thousands of microbial genomes shed light on interconnected biogeochemical processes in an aquifer system.</title>
        <authorList>
            <person name="Anantharaman K."/>
            <person name="Brown C.T."/>
            <person name="Hug L.A."/>
            <person name="Sharon I."/>
            <person name="Castelle C.J."/>
            <person name="Probst A.J."/>
            <person name="Thomas B.C."/>
            <person name="Singh A."/>
            <person name="Wilkins M.J."/>
            <person name="Karaoz U."/>
            <person name="Brodie E.L."/>
            <person name="Williams K.H."/>
            <person name="Hubbard S.S."/>
            <person name="Banfield J.F."/>
        </authorList>
    </citation>
    <scope>NUCLEOTIDE SEQUENCE [LARGE SCALE GENOMIC DNA]</scope>
</reference>
<dbReference type="EMBL" id="MFKH01000003">
    <property type="protein sequence ID" value="OGG37746.1"/>
    <property type="molecule type" value="Genomic_DNA"/>
</dbReference>
<dbReference type="Proteomes" id="UP000176273">
    <property type="component" value="Unassembled WGS sequence"/>
</dbReference>
<protein>
    <submittedName>
        <fullName evidence="1">Uncharacterized protein</fullName>
    </submittedName>
</protein>